<evidence type="ECO:0000313" key="2">
    <source>
        <dbReference type="Proteomes" id="UP000828048"/>
    </source>
</evidence>
<dbReference type="EMBL" id="CM037153">
    <property type="protein sequence ID" value="KAH7856529.1"/>
    <property type="molecule type" value="Genomic_DNA"/>
</dbReference>
<keyword evidence="2" id="KW-1185">Reference proteome</keyword>
<accession>A0ACB7YTJ1</accession>
<gene>
    <name evidence="1" type="ORF">Vadar_002504</name>
</gene>
<evidence type="ECO:0000313" key="1">
    <source>
        <dbReference type="EMBL" id="KAH7856529.1"/>
    </source>
</evidence>
<reference evidence="1 2" key="1">
    <citation type="journal article" date="2021" name="Hortic Res">
        <title>High-quality reference genome and annotation aids understanding of berry development for evergreen blueberry (Vaccinium darrowii).</title>
        <authorList>
            <person name="Yu J."/>
            <person name="Hulse-Kemp A.M."/>
            <person name="Babiker E."/>
            <person name="Staton M."/>
        </authorList>
    </citation>
    <scope>NUCLEOTIDE SEQUENCE [LARGE SCALE GENOMIC DNA]</scope>
    <source>
        <strain evidence="2">cv. NJ 8807/NJ 8810</strain>
        <tissue evidence="1">Young leaf</tissue>
    </source>
</reference>
<sequence>MKELVTLFIDNIPGVSTHLWLRKTFSNYGVVRDAFIPAKRSSKTGSKFGFVRYDCSVSADMAILKANGMEVEDKKLVVKLADFVKRQSSYQPLRNPLHKPFCTNLCAILRNPLLLVWRVDEDTLKESSFAISKILIATKIHSKIEEVINLDIDGNIYLVRVSEVSSSHLPFSILSHSIQHDGLLASPKFHKTPMDVPILVFNSNEEDVKAEARLVIGDSVSNNFHQVVKDSLEHNAILRQEDSTGSRAIDSPSISASMVGETKEEVDCSMANDVGILVDVRHPSSSVGLVANSELSNSFVVKDIVLAVTNKDEEVANFDQESVKQRWMLLHPLNLD</sequence>
<proteinExistence type="predicted"/>
<protein>
    <submittedName>
        <fullName evidence="1">Uncharacterized protein</fullName>
    </submittedName>
</protein>
<name>A0ACB7YTJ1_9ERIC</name>
<dbReference type="Proteomes" id="UP000828048">
    <property type="component" value="Chromosome 3"/>
</dbReference>
<organism evidence="1 2">
    <name type="scientific">Vaccinium darrowii</name>
    <dbReference type="NCBI Taxonomy" id="229202"/>
    <lineage>
        <taxon>Eukaryota</taxon>
        <taxon>Viridiplantae</taxon>
        <taxon>Streptophyta</taxon>
        <taxon>Embryophyta</taxon>
        <taxon>Tracheophyta</taxon>
        <taxon>Spermatophyta</taxon>
        <taxon>Magnoliopsida</taxon>
        <taxon>eudicotyledons</taxon>
        <taxon>Gunneridae</taxon>
        <taxon>Pentapetalae</taxon>
        <taxon>asterids</taxon>
        <taxon>Ericales</taxon>
        <taxon>Ericaceae</taxon>
        <taxon>Vaccinioideae</taxon>
        <taxon>Vaccinieae</taxon>
        <taxon>Vaccinium</taxon>
    </lineage>
</organism>
<comment type="caution">
    <text evidence="1">The sequence shown here is derived from an EMBL/GenBank/DDBJ whole genome shotgun (WGS) entry which is preliminary data.</text>
</comment>